<organism evidence="9 10">
    <name type="scientific">Tetracentron sinense</name>
    <name type="common">Spur-leaf</name>
    <dbReference type="NCBI Taxonomy" id="13715"/>
    <lineage>
        <taxon>Eukaryota</taxon>
        <taxon>Viridiplantae</taxon>
        <taxon>Streptophyta</taxon>
        <taxon>Embryophyta</taxon>
        <taxon>Tracheophyta</taxon>
        <taxon>Spermatophyta</taxon>
        <taxon>Magnoliopsida</taxon>
        <taxon>Trochodendrales</taxon>
        <taxon>Trochodendraceae</taxon>
        <taxon>Tetracentron</taxon>
    </lineage>
</organism>
<evidence type="ECO:0000256" key="2">
    <source>
        <dbReference type="ARBA" id="ARBA00008473"/>
    </source>
</evidence>
<keyword evidence="6" id="KW-1133">Transmembrane helix</keyword>
<dbReference type="GO" id="GO:0006888">
    <property type="term" value="P:endoplasmic reticulum to Golgi vesicle-mediated transport"/>
    <property type="evidence" value="ECO:0007669"/>
    <property type="project" value="InterPro"/>
</dbReference>
<evidence type="ECO:0000256" key="6">
    <source>
        <dbReference type="ARBA" id="ARBA00022989"/>
    </source>
</evidence>
<dbReference type="GO" id="GO:0015031">
    <property type="term" value="P:protein transport"/>
    <property type="evidence" value="ECO:0007669"/>
    <property type="project" value="UniProtKB-KW"/>
</dbReference>
<comment type="subcellular location">
    <subcellularLocation>
        <location evidence="1">Golgi apparatus membrane</location>
        <topology evidence="1">Single-pass type IV membrane protein</topology>
    </subcellularLocation>
</comment>
<dbReference type="AlphaFoldDB" id="A0A834YK53"/>
<dbReference type="OrthoDB" id="422156at2759"/>
<dbReference type="Proteomes" id="UP000655225">
    <property type="component" value="Unassembled WGS sequence"/>
</dbReference>
<keyword evidence="10" id="KW-1185">Reference proteome</keyword>
<comment type="caution">
    <text evidence="9">The sequence shown here is derived from an EMBL/GenBank/DDBJ whole genome shotgun (WGS) entry which is preliminary data.</text>
</comment>
<dbReference type="GO" id="GO:0048219">
    <property type="term" value="P:inter-Golgi cisterna vesicle-mediated transport"/>
    <property type="evidence" value="ECO:0007669"/>
    <property type="project" value="TreeGrafter"/>
</dbReference>
<evidence type="ECO:0000256" key="8">
    <source>
        <dbReference type="ARBA" id="ARBA00023136"/>
    </source>
</evidence>
<name>A0A834YK53_TETSI</name>
<accession>A0A834YK53</accession>
<keyword evidence="5" id="KW-0653">Protein transport</keyword>
<dbReference type="Pfam" id="PF12352">
    <property type="entry name" value="V-SNARE_C"/>
    <property type="match status" value="1"/>
</dbReference>
<dbReference type="GO" id="GO:0031201">
    <property type="term" value="C:SNARE complex"/>
    <property type="evidence" value="ECO:0007669"/>
    <property type="project" value="TreeGrafter"/>
</dbReference>
<sequence length="410" mass="46203">MTHQNRRSRAKRQIASGWVELRKEARKLSSYAKLCARFTQEVPTTSVTQKLARHRDILNEFTQGEVLELYLREIDVSFIGGHAGVTITPLLSRADFSAGRGGRGFALEIAFEDSSVEALGLTLMSRALWWSDTCEWVAGVARWLKLVMPKELLLWELRGSHPWKWDGSLLEGGEPLRILVLSPWADSDVKDVLVERYLVAEAARWLKLVMPTELLLWELRGSHPRKWERSVIEGGERCEFRQIKGNINSMKELAKLLSSVRDDISEYKTSGSTSPRMHLLRERERAAIHGSIGHVRLKYSSISAFAVVYDSYVMSGVPYRGLKLSCLNDLMIDDMINQAQTTRLVLGSQRTLFGAVQGKVKQLSDKFPIIHGLLAILSGFVDPFILSSLLKVHVNSIALGLCRFNSKEAV</sequence>
<evidence type="ECO:0000256" key="4">
    <source>
        <dbReference type="ARBA" id="ARBA00022692"/>
    </source>
</evidence>
<dbReference type="EMBL" id="JABCRI010000021">
    <property type="protein sequence ID" value="KAF8380475.1"/>
    <property type="molecule type" value="Genomic_DNA"/>
</dbReference>
<evidence type="ECO:0000313" key="9">
    <source>
        <dbReference type="EMBL" id="KAF8380475.1"/>
    </source>
</evidence>
<evidence type="ECO:0000256" key="5">
    <source>
        <dbReference type="ARBA" id="ARBA00022927"/>
    </source>
</evidence>
<keyword evidence="4" id="KW-0812">Transmembrane</keyword>
<dbReference type="GO" id="GO:0006906">
    <property type="term" value="P:vesicle fusion"/>
    <property type="evidence" value="ECO:0007669"/>
    <property type="project" value="TreeGrafter"/>
</dbReference>
<protein>
    <submittedName>
        <fullName evidence="9">Uncharacterized protein</fullName>
    </submittedName>
</protein>
<dbReference type="GO" id="GO:0005801">
    <property type="term" value="C:cis-Golgi network"/>
    <property type="evidence" value="ECO:0007669"/>
    <property type="project" value="InterPro"/>
</dbReference>
<keyword evidence="7" id="KW-0333">Golgi apparatus</keyword>
<evidence type="ECO:0000256" key="3">
    <source>
        <dbReference type="ARBA" id="ARBA00022448"/>
    </source>
</evidence>
<dbReference type="PANTHER" id="PTHR21094:SF2">
    <property type="entry name" value="GOLGI SNAP RECEPTOR COMPLEX MEMBER 1"/>
    <property type="match status" value="1"/>
</dbReference>
<comment type="similarity">
    <text evidence="2">Belongs to the GOSR1 family.</text>
</comment>
<keyword evidence="3" id="KW-0813">Transport</keyword>
<evidence type="ECO:0000313" key="10">
    <source>
        <dbReference type="Proteomes" id="UP000655225"/>
    </source>
</evidence>
<keyword evidence="8" id="KW-0472">Membrane</keyword>
<dbReference type="PANTHER" id="PTHR21094">
    <property type="entry name" value="GOS-28 SNARE- RELATED"/>
    <property type="match status" value="1"/>
</dbReference>
<reference evidence="9 10" key="1">
    <citation type="submission" date="2020-04" db="EMBL/GenBank/DDBJ databases">
        <title>Plant Genome Project.</title>
        <authorList>
            <person name="Zhang R.-G."/>
        </authorList>
    </citation>
    <scope>NUCLEOTIDE SEQUENCE [LARGE SCALE GENOMIC DNA]</scope>
    <source>
        <strain evidence="9">YNK0</strain>
        <tissue evidence="9">Leaf</tissue>
    </source>
</reference>
<proteinExistence type="inferred from homology"/>
<dbReference type="GO" id="GO:0000139">
    <property type="term" value="C:Golgi membrane"/>
    <property type="evidence" value="ECO:0007669"/>
    <property type="project" value="UniProtKB-SubCell"/>
</dbReference>
<dbReference type="GO" id="GO:0005797">
    <property type="term" value="C:Golgi medial cisterna"/>
    <property type="evidence" value="ECO:0007669"/>
    <property type="project" value="TreeGrafter"/>
</dbReference>
<gene>
    <name evidence="9" type="ORF">HHK36_027961</name>
</gene>
<dbReference type="GO" id="GO:0005484">
    <property type="term" value="F:SNAP receptor activity"/>
    <property type="evidence" value="ECO:0007669"/>
    <property type="project" value="TreeGrafter"/>
</dbReference>
<dbReference type="InterPro" id="IPR023601">
    <property type="entry name" value="Golgi_SNAP_su1"/>
</dbReference>
<evidence type="ECO:0000256" key="7">
    <source>
        <dbReference type="ARBA" id="ARBA00023034"/>
    </source>
</evidence>
<evidence type="ECO:0000256" key="1">
    <source>
        <dbReference type="ARBA" id="ARBA00004409"/>
    </source>
</evidence>